<gene>
    <name evidence="1" type="ORF">CKAH01_03805</name>
</gene>
<organism evidence="1 2">
    <name type="scientific">Colletotrichum kahawae</name>
    <name type="common">Coffee berry disease fungus</name>
    <dbReference type="NCBI Taxonomy" id="34407"/>
    <lineage>
        <taxon>Eukaryota</taxon>
        <taxon>Fungi</taxon>
        <taxon>Dikarya</taxon>
        <taxon>Ascomycota</taxon>
        <taxon>Pezizomycotina</taxon>
        <taxon>Sordariomycetes</taxon>
        <taxon>Hypocreomycetidae</taxon>
        <taxon>Glomerellales</taxon>
        <taxon>Glomerellaceae</taxon>
        <taxon>Colletotrichum</taxon>
        <taxon>Colletotrichum gloeosporioides species complex</taxon>
    </lineage>
</organism>
<dbReference type="EMBL" id="VYYT01000057">
    <property type="protein sequence ID" value="KAK2773345.1"/>
    <property type="molecule type" value="Genomic_DNA"/>
</dbReference>
<keyword evidence="2" id="KW-1185">Reference proteome</keyword>
<name>A0AAD9YMS1_COLKA</name>
<reference evidence="1" key="1">
    <citation type="submission" date="2023-02" db="EMBL/GenBank/DDBJ databases">
        <title>Colletotrichum kahawae CIFC_Que2 genome sequencing and assembly.</title>
        <authorList>
            <person name="Baroncelli R."/>
        </authorList>
    </citation>
    <scope>NUCLEOTIDE SEQUENCE</scope>
    <source>
        <strain evidence="1">CIFC_Que2</strain>
    </source>
</reference>
<proteinExistence type="predicted"/>
<accession>A0AAD9YMS1</accession>
<comment type="caution">
    <text evidence="1">The sequence shown here is derived from an EMBL/GenBank/DDBJ whole genome shotgun (WGS) entry which is preliminary data.</text>
</comment>
<sequence>MPFRLMAAAAFCDMRAIHSLPAGLPHLQHTCAPRKRKAIPCLGPDSAPIHARLVCKRRHQEPTTYEVDRPPRPRTIKIFTDKAQAQYSLWLTNVLDLNLPLTTQLPSTLIPRLFVGSDPRDGELGRILSGPAHAVVGHPSTNMHPYLLNAVLDRELLMQDNDIRDL</sequence>
<evidence type="ECO:0000313" key="1">
    <source>
        <dbReference type="EMBL" id="KAK2773345.1"/>
    </source>
</evidence>
<evidence type="ECO:0000313" key="2">
    <source>
        <dbReference type="Proteomes" id="UP001281614"/>
    </source>
</evidence>
<protein>
    <submittedName>
        <fullName evidence="1">Uncharacterized protein</fullName>
    </submittedName>
</protein>
<dbReference type="Proteomes" id="UP001281614">
    <property type="component" value="Unassembled WGS sequence"/>
</dbReference>
<dbReference type="AlphaFoldDB" id="A0AAD9YMS1"/>